<keyword evidence="5" id="KW-0413">Isomerase</keyword>
<dbReference type="InterPro" id="IPR027417">
    <property type="entry name" value="P-loop_NTPase"/>
</dbReference>
<evidence type="ECO:0000256" key="8">
    <source>
        <dbReference type="ARBA" id="ARBA00048988"/>
    </source>
</evidence>
<evidence type="ECO:0000256" key="5">
    <source>
        <dbReference type="ARBA" id="ARBA00023235"/>
    </source>
</evidence>
<dbReference type="GO" id="GO:0005829">
    <property type="term" value="C:cytosol"/>
    <property type="evidence" value="ECO:0007669"/>
    <property type="project" value="TreeGrafter"/>
</dbReference>
<dbReference type="SUPFAM" id="SSF52540">
    <property type="entry name" value="P-loop containing nucleoside triphosphate hydrolases"/>
    <property type="match status" value="1"/>
</dbReference>
<dbReference type="GO" id="GO:0005524">
    <property type="term" value="F:ATP binding"/>
    <property type="evidence" value="ECO:0007669"/>
    <property type="project" value="UniProtKB-UniRule"/>
</dbReference>
<keyword evidence="4 9" id="KW-0067">ATP-binding</keyword>
<keyword evidence="2 9" id="KW-0378">Hydrolase</keyword>
<accession>K9ZYR3</accession>
<dbReference type="OrthoDB" id="9810135at2"/>
<dbReference type="eggNOG" id="COG1074">
    <property type="taxonomic scope" value="Bacteria"/>
</dbReference>
<feature type="domain" description="UvrD-like helicase C-terminal" evidence="11">
    <location>
        <begin position="417"/>
        <end position="702"/>
    </location>
</feature>
<dbReference type="GO" id="GO:0033202">
    <property type="term" value="C:DNA helicase complex"/>
    <property type="evidence" value="ECO:0007669"/>
    <property type="project" value="TreeGrafter"/>
</dbReference>
<dbReference type="GO" id="GO:0043138">
    <property type="term" value="F:3'-5' DNA helicase activity"/>
    <property type="evidence" value="ECO:0007669"/>
    <property type="project" value="UniProtKB-EC"/>
</dbReference>
<evidence type="ECO:0000256" key="7">
    <source>
        <dbReference type="ARBA" id="ARBA00034808"/>
    </source>
</evidence>
<keyword evidence="12" id="KW-0269">Exonuclease</keyword>
<keyword evidence="3 9" id="KW-0347">Helicase</keyword>
<evidence type="ECO:0000256" key="4">
    <source>
        <dbReference type="ARBA" id="ARBA00022840"/>
    </source>
</evidence>
<dbReference type="InterPro" id="IPR014016">
    <property type="entry name" value="UvrD-like_ATP-bd"/>
</dbReference>
<feature type="domain" description="UvrD-like helicase ATP-binding" evidence="10">
    <location>
        <begin position="1"/>
        <end position="416"/>
    </location>
</feature>
<dbReference type="AlphaFoldDB" id="K9ZYR3"/>
<dbReference type="STRING" id="937777.Deipe_1164"/>
<proteinExistence type="predicted"/>
<dbReference type="GO" id="GO:0004527">
    <property type="term" value="F:exonuclease activity"/>
    <property type="evidence" value="ECO:0007669"/>
    <property type="project" value="UniProtKB-KW"/>
</dbReference>
<dbReference type="InterPro" id="IPR014017">
    <property type="entry name" value="DNA_helicase_UvrD-like_C"/>
</dbReference>
<dbReference type="GO" id="GO:0000725">
    <property type="term" value="P:recombinational repair"/>
    <property type="evidence" value="ECO:0007669"/>
    <property type="project" value="TreeGrafter"/>
</dbReference>
<dbReference type="EC" id="5.6.2.4" evidence="7"/>
<sequence>MTLTNQQARAAAADGSVAVVAGAGSGKTHMLVARFLHHLDAHGLTPLQIVAVTFTEKAAVELRARVRRAVQLARPDDFDTLAELDAAQISTIHALCARILRDHPEAAGILPGARILDEQQTQLWLAGQYGQALASLPERVFQRIPYSRMSHLLGALLADPIAAERAFQVSSEHWATWAAQAQTRAVRKLTGSVAWQNTLDVLRAFTGADHDRIESARREAIQHATALPGDPTSHAAGLLDVKLTGGSAKNWPDGGLSEVKDAVKTLRKLTEDALKEGLTLTLGPSDTWLEAALPDLREAFELVRAFLAERKRREGLLDYADLEVYALHALRDPDVRAHYARRWRAFLLDEFQDTNPIQDEILRLLRGDARTTIVGDEKQSIYGFRRADVRLFRLVRQDIAEGGGEEVQLDLSFRTHRALVEQSNAIFAPLLGDLHAPLQAAREAAHAPGSCVEAYLVQADATSTQLRRAEGTFIARRIQELLGGGFLIQGEDGPRPVRRGDIAVLSRTWGPLEGYGAALNAAGIPVVQAGGGSLLETRQALDALGLLTAVALHDPLAIIGTLRSPFCAVSDRTLQELHLAREDRSWLDVLDLSEDPAVQRARQLLRTLQSERRALSLSRLLQLADRLTGYTAVLANLWNAERRLADWRGTLDFIRSLERGEEDVFPVVRRLGELVSADLHVPRPVLEAGDAVTLLTMHGAKGLEWPVVIVADLGWTPPSSSNGVLFSPEYGVACREGAEEAEPPVVFAVMNASRAEREDAEARRLLYVALTRARDHLILTASGNSSHSLLALLEPGLGSAGVSITPVIPEEGDLGLASLGRLPTPAAPREVLIHREEAKIKSGL</sequence>
<evidence type="ECO:0000313" key="13">
    <source>
        <dbReference type="Proteomes" id="UP000010467"/>
    </source>
</evidence>
<evidence type="ECO:0000259" key="11">
    <source>
        <dbReference type="PROSITE" id="PS51217"/>
    </source>
</evidence>
<organism evidence="12 13">
    <name type="scientific">Deinococcus peraridilitoris (strain DSM 19664 / LMG 22246 / CIP 109416 / KR-200)</name>
    <dbReference type="NCBI Taxonomy" id="937777"/>
    <lineage>
        <taxon>Bacteria</taxon>
        <taxon>Thermotogati</taxon>
        <taxon>Deinococcota</taxon>
        <taxon>Deinococci</taxon>
        <taxon>Deinococcales</taxon>
        <taxon>Deinococcaceae</taxon>
        <taxon>Deinococcus</taxon>
    </lineage>
</organism>
<keyword evidence="12" id="KW-0540">Nuclease</keyword>
<dbReference type="PANTHER" id="PTHR11070">
    <property type="entry name" value="UVRD / RECB / PCRA DNA HELICASE FAMILY MEMBER"/>
    <property type="match status" value="1"/>
</dbReference>
<dbReference type="RefSeq" id="WP_015235029.1">
    <property type="nucleotide sequence ID" value="NC_019793.1"/>
</dbReference>
<dbReference type="Pfam" id="PF00580">
    <property type="entry name" value="UvrD-helicase"/>
    <property type="match status" value="1"/>
</dbReference>
<protein>
    <recommendedName>
        <fullName evidence="7">DNA 3'-5' helicase</fullName>
        <ecNumber evidence="7">5.6.2.4</ecNumber>
    </recommendedName>
</protein>
<dbReference type="Gene3D" id="3.40.50.300">
    <property type="entry name" value="P-loop containing nucleotide triphosphate hydrolases"/>
    <property type="match status" value="4"/>
</dbReference>
<dbReference type="EMBL" id="CP003382">
    <property type="protein sequence ID" value="AFZ66721.1"/>
    <property type="molecule type" value="Genomic_DNA"/>
</dbReference>
<dbReference type="PANTHER" id="PTHR11070:SF2">
    <property type="entry name" value="ATP-DEPENDENT DNA HELICASE SRS2"/>
    <property type="match status" value="1"/>
</dbReference>
<dbReference type="HOGENOM" id="CLU_001114_1_0_0"/>
<evidence type="ECO:0000256" key="2">
    <source>
        <dbReference type="ARBA" id="ARBA00022801"/>
    </source>
</evidence>
<evidence type="ECO:0000256" key="9">
    <source>
        <dbReference type="PROSITE-ProRule" id="PRU00560"/>
    </source>
</evidence>
<comment type="catalytic activity">
    <reaction evidence="6">
        <text>Couples ATP hydrolysis with the unwinding of duplex DNA by translocating in the 3'-5' direction.</text>
        <dbReference type="EC" id="5.6.2.4"/>
    </reaction>
</comment>
<dbReference type="Proteomes" id="UP000010467">
    <property type="component" value="Chromosome"/>
</dbReference>
<comment type="catalytic activity">
    <reaction evidence="8">
        <text>ATP + H2O = ADP + phosphate + H(+)</text>
        <dbReference type="Rhea" id="RHEA:13065"/>
        <dbReference type="ChEBI" id="CHEBI:15377"/>
        <dbReference type="ChEBI" id="CHEBI:15378"/>
        <dbReference type="ChEBI" id="CHEBI:30616"/>
        <dbReference type="ChEBI" id="CHEBI:43474"/>
        <dbReference type="ChEBI" id="CHEBI:456216"/>
        <dbReference type="EC" id="5.6.2.4"/>
    </reaction>
</comment>
<dbReference type="GO" id="GO:0003677">
    <property type="term" value="F:DNA binding"/>
    <property type="evidence" value="ECO:0007669"/>
    <property type="project" value="InterPro"/>
</dbReference>
<evidence type="ECO:0000259" key="10">
    <source>
        <dbReference type="PROSITE" id="PS51198"/>
    </source>
</evidence>
<keyword evidence="1 9" id="KW-0547">Nucleotide-binding</keyword>
<evidence type="ECO:0000256" key="6">
    <source>
        <dbReference type="ARBA" id="ARBA00034617"/>
    </source>
</evidence>
<reference evidence="13" key="1">
    <citation type="submission" date="2012-03" db="EMBL/GenBank/DDBJ databases">
        <title>Complete sequence of chromosome of Deinococcus peraridilitoris DSM 19664.</title>
        <authorList>
            <person name="Lucas S."/>
            <person name="Copeland A."/>
            <person name="Lapidus A."/>
            <person name="Glavina del Rio T."/>
            <person name="Dalin E."/>
            <person name="Tice H."/>
            <person name="Bruce D."/>
            <person name="Goodwin L."/>
            <person name="Pitluck S."/>
            <person name="Peters L."/>
            <person name="Mikhailova N."/>
            <person name="Lu M."/>
            <person name="Kyrpides N."/>
            <person name="Mavromatis K."/>
            <person name="Ivanova N."/>
            <person name="Brettin T."/>
            <person name="Detter J.C."/>
            <person name="Han C."/>
            <person name="Larimer F."/>
            <person name="Land M."/>
            <person name="Hauser L."/>
            <person name="Markowitz V."/>
            <person name="Cheng J.-F."/>
            <person name="Hugenholtz P."/>
            <person name="Woyke T."/>
            <person name="Wu D."/>
            <person name="Pukall R."/>
            <person name="Steenblock K."/>
            <person name="Brambilla E."/>
            <person name="Klenk H.-P."/>
            <person name="Eisen J.A."/>
        </authorList>
    </citation>
    <scope>NUCLEOTIDE SEQUENCE [LARGE SCALE GENOMIC DNA]</scope>
    <source>
        <strain evidence="13">DSM 19664 / LMG 22246 / CIP 109416 / KR-200</strain>
    </source>
</reference>
<feature type="binding site" evidence="9">
    <location>
        <begin position="21"/>
        <end position="28"/>
    </location>
    <ligand>
        <name>ATP</name>
        <dbReference type="ChEBI" id="CHEBI:30616"/>
    </ligand>
</feature>
<dbReference type="Pfam" id="PF13361">
    <property type="entry name" value="UvrD_C"/>
    <property type="match status" value="1"/>
</dbReference>
<evidence type="ECO:0000256" key="1">
    <source>
        <dbReference type="ARBA" id="ARBA00022741"/>
    </source>
</evidence>
<gene>
    <name evidence="12" type="ordered locus">Deipe_1164</name>
</gene>
<keyword evidence="13" id="KW-1185">Reference proteome</keyword>
<dbReference type="PATRIC" id="fig|937777.3.peg.1167"/>
<evidence type="ECO:0000313" key="12">
    <source>
        <dbReference type="EMBL" id="AFZ66721.1"/>
    </source>
</evidence>
<dbReference type="Gene3D" id="1.10.486.10">
    <property type="entry name" value="PCRA, domain 4"/>
    <property type="match status" value="1"/>
</dbReference>
<dbReference type="KEGG" id="dpd:Deipe_1164"/>
<dbReference type="PROSITE" id="PS51198">
    <property type="entry name" value="UVRD_HELICASE_ATP_BIND"/>
    <property type="match status" value="1"/>
</dbReference>
<dbReference type="PROSITE" id="PS51217">
    <property type="entry name" value="UVRD_HELICASE_CTER"/>
    <property type="match status" value="1"/>
</dbReference>
<dbReference type="InterPro" id="IPR000212">
    <property type="entry name" value="DNA_helicase_UvrD/REP"/>
</dbReference>
<name>K9ZYR3_DEIPD</name>
<dbReference type="GO" id="GO:0016887">
    <property type="term" value="F:ATP hydrolysis activity"/>
    <property type="evidence" value="ECO:0007669"/>
    <property type="project" value="RHEA"/>
</dbReference>
<evidence type="ECO:0000256" key="3">
    <source>
        <dbReference type="ARBA" id="ARBA00022806"/>
    </source>
</evidence>